<accession>Q72CY2</accession>
<protein>
    <submittedName>
        <fullName evidence="1">Uncharacterized protein</fullName>
    </submittedName>
</protein>
<evidence type="ECO:0000313" key="1">
    <source>
        <dbReference type="EMBL" id="AAS95629.1"/>
    </source>
</evidence>
<reference evidence="1 2" key="1">
    <citation type="journal article" date="2004" name="Nat. Biotechnol.">
        <title>The genome sequence of the anaerobic, sulfate-reducing bacterium Desulfovibrio vulgaris Hildenborough.</title>
        <authorList>
            <person name="Heidelberg J.F."/>
            <person name="Seshadri R."/>
            <person name="Haveman S.A."/>
            <person name="Hemme C.L."/>
            <person name="Paulsen I.T."/>
            <person name="Kolonay J.F."/>
            <person name="Eisen J.A."/>
            <person name="Ward N."/>
            <person name="Methe B."/>
            <person name="Brinkac L.M."/>
            <person name="Daugherty S.C."/>
            <person name="Deboy R.T."/>
            <person name="Dodson R.J."/>
            <person name="Durkin A.S."/>
            <person name="Madupu R."/>
            <person name="Nelson W.C."/>
            <person name="Sullivan S.A."/>
            <person name="Fouts D."/>
            <person name="Haft D.H."/>
            <person name="Selengut J."/>
            <person name="Peterson J.D."/>
            <person name="Davidsen T.M."/>
            <person name="Zafar N."/>
            <person name="Zhou L."/>
            <person name="Radune D."/>
            <person name="Dimitrov G."/>
            <person name="Hance M."/>
            <person name="Tran K."/>
            <person name="Khouri H."/>
            <person name="Gill J."/>
            <person name="Utterback T.R."/>
            <person name="Feldblyum T.V."/>
            <person name="Wall J.D."/>
            <person name="Voordouw G."/>
            <person name="Fraser C.M."/>
        </authorList>
    </citation>
    <scope>NUCLEOTIDE SEQUENCE [LARGE SCALE GENOMIC DNA]</scope>
    <source>
        <strain evidence="2">ATCC 29579 / DSM 644 / NCIMB 8303 / VKM B-1760 / Hildenborough</strain>
    </source>
</reference>
<dbReference type="PaxDb" id="882-DVU_1151"/>
<dbReference type="AlphaFoldDB" id="Q72CY2"/>
<gene>
    <name evidence="1" type="ordered locus">DVU_1151</name>
</gene>
<evidence type="ECO:0000313" key="2">
    <source>
        <dbReference type="Proteomes" id="UP000002194"/>
    </source>
</evidence>
<dbReference type="Proteomes" id="UP000002194">
    <property type="component" value="Chromosome"/>
</dbReference>
<proteinExistence type="predicted"/>
<dbReference type="EMBL" id="AE017285">
    <property type="protein sequence ID" value="AAS95629.1"/>
    <property type="molecule type" value="Genomic_DNA"/>
</dbReference>
<dbReference type="STRING" id="882.DVU_1151"/>
<name>Q72CY2_NITV2</name>
<sequence length="50" mass="5789">MLVCYFWRYATCKSMTYYGGSYETCRSFCIVLHDRVAYVVTGKGLDDLSD</sequence>
<dbReference type="KEGG" id="dvu:DVU_1151"/>
<dbReference type="HOGENOM" id="CLU_3117207_0_0_7"/>
<organism evidence="1 2">
    <name type="scientific">Nitratidesulfovibrio vulgaris (strain ATCC 29579 / DSM 644 / CCUG 34227 / NCIMB 8303 / VKM B-1760 / Hildenborough)</name>
    <name type="common">Desulfovibrio vulgaris</name>
    <dbReference type="NCBI Taxonomy" id="882"/>
    <lineage>
        <taxon>Bacteria</taxon>
        <taxon>Pseudomonadati</taxon>
        <taxon>Thermodesulfobacteriota</taxon>
        <taxon>Desulfovibrionia</taxon>
        <taxon>Desulfovibrionales</taxon>
        <taxon>Desulfovibrionaceae</taxon>
        <taxon>Nitratidesulfovibrio</taxon>
    </lineage>
</organism>
<keyword evidence="2" id="KW-1185">Reference proteome</keyword>
<dbReference type="EnsemblBacteria" id="AAS95629">
    <property type="protein sequence ID" value="AAS95629"/>
    <property type="gene ID" value="DVU_1151"/>
</dbReference>